<gene>
    <name evidence="1" type="ordered locus">GNIT_0322</name>
</gene>
<name>G4QFD2_GLANF</name>
<reference evidence="1 2" key="1">
    <citation type="journal article" date="2011" name="J. Bacteriol.">
        <title>Complete genome sequence of seawater bacterium Glaciecola nitratireducens FR1064T.</title>
        <authorList>
            <person name="Bian F."/>
            <person name="Qin Q.L."/>
            <person name="Xie B.B."/>
            <person name="Shu Y.L."/>
            <person name="Zhang X.Y."/>
            <person name="Yu Y."/>
            <person name="Chen B."/>
            <person name="Chen X.L."/>
            <person name="Zhou B.C."/>
            <person name="Zhang Y.Z."/>
        </authorList>
    </citation>
    <scope>NUCLEOTIDE SEQUENCE [LARGE SCALE GENOMIC DNA]</scope>
    <source>
        <strain evidence="2">JCM 12485 / KCTC 12276 / FR1064</strain>
    </source>
</reference>
<keyword evidence="2" id="KW-1185">Reference proteome</keyword>
<dbReference type="EMBL" id="CP003060">
    <property type="protein sequence ID" value="AEP28476.1"/>
    <property type="molecule type" value="Genomic_DNA"/>
</dbReference>
<dbReference type="Proteomes" id="UP000009282">
    <property type="component" value="Chromosome"/>
</dbReference>
<accession>G4QFD2</accession>
<evidence type="ECO:0000313" key="2">
    <source>
        <dbReference type="Proteomes" id="UP000009282"/>
    </source>
</evidence>
<sequence>MVVSDIKVAGKIPLSNTRTSVEGTVKTTQIFAQTLLYFFLYNPMIESKNQKIGKAQAKMGF</sequence>
<dbReference type="KEGG" id="gni:GNIT_0322"/>
<dbReference type="STRING" id="1085623.GNIT_0322"/>
<protein>
    <submittedName>
        <fullName evidence="1">Uncharacterized protein</fullName>
    </submittedName>
</protein>
<dbReference type="HOGENOM" id="CLU_2916008_0_0_6"/>
<proteinExistence type="predicted"/>
<dbReference type="AlphaFoldDB" id="G4QFD2"/>
<evidence type="ECO:0000313" key="1">
    <source>
        <dbReference type="EMBL" id="AEP28476.1"/>
    </source>
</evidence>
<organism evidence="1 2">
    <name type="scientific">Glaciecola nitratireducens (strain JCM 12485 / KCTC 12276 / FR1064)</name>
    <dbReference type="NCBI Taxonomy" id="1085623"/>
    <lineage>
        <taxon>Bacteria</taxon>
        <taxon>Pseudomonadati</taxon>
        <taxon>Pseudomonadota</taxon>
        <taxon>Gammaproteobacteria</taxon>
        <taxon>Alteromonadales</taxon>
        <taxon>Alteromonadaceae</taxon>
        <taxon>Brumicola</taxon>
    </lineage>
</organism>